<dbReference type="AlphaFoldDB" id="B7WN75"/>
<feature type="region of interest" description="Disordered" evidence="1">
    <location>
        <begin position="51"/>
        <end position="74"/>
    </location>
</feature>
<dbReference type="HOGENOM" id="CLU_1961558_0_0_1"/>
<proteinExistence type="predicted"/>
<dbReference type="ExpressionAtlas" id="B7WN75">
    <property type="expression patterns" value="baseline and differential"/>
</dbReference>
<keyword evidence="4" id="KW-1185">Reference proteome</keyword>
<dbReference type="WormBase" id="ZK673.1b">
    <property type="protein sequence ID" value="CE43391"/>
    <property type="gene ID" value="WBGene00014057"/>
</dbReference>
<dbReference type="SMR" id="B7WN75"/>
<dbReference type="Bgee" id="WBGene00014057">
    <property type="expression patterns" value="Expressed in larva and 2 other cell types or tissues"/>
</dbReference>
<dbReference type="GeneID" id="174607"/>
<protein>
    <submittedName>
        <fullName evidence="3">Uncharacterized protein</fullName>
    </submittedName>
</protein>
<name>B7WN75_CAEEL</name>
<keyword evidence="2" id="KW-0472">Membrane</keyword>
<evidence type="ECO:0000256" key="1">
    <source>
        <dbReference type="SAM" id="MobiDB-lite"/>
    </source>
</evidence>
<dbReference type="EMBL" id="BX284602">
    <property type="protein sequence ID" value="CAT01105.1"/>
    <property type="molecule type" value="Genomic_DNA"/>
</dbReference>
<evidence type="ECO:0000313" key="4">
    <source>
        <dbReference type="Proteomes" id="UP000001940"/>
    </source>
</evidence>
<keyword evidence="2" id="KW-0812">Transmembrane</keyword>
<gene>
    <name evidence="3" type="ORF">CELE_ZK673.1</name>
    <name evidence="3 5" type="ORF">ZK673.1</name>
</gene>
<dbReference type="AGR" id="WB:WBGene00014057"/>
<organism evidence="3 4">
    <name type="scientific">Caenorhabditis elegans</name>
    <dbReference type="NCBI Taxonomy" id="6239"/>
    <lineage>
        <taxon>Eukaryota</taxon>
        <taxon>Metazoa</taxon>
        <taxon>Ecdysozoa</taxon>
        <taxon>Nematoda</taxon>
        <taxon>Chromadorea</taxon>
        <taxon>Rhabditida</taxon>
        <taxon>Rhabditina</taxon>
        <taxon>Rhabditomorpha</taxon>
        <taxon>Rhabditoidea</taxon>
        <taxon>Rhabditidae</taxon>
        <taxon>Peloderinae</taxon>
        <taxon>Caenorhabditis</taxon>
    </lineage>
</organism>
<reference evidence="3 4" key="1">
    <citation type="journal article" date="1998" name="Science">
        <title>Genome sequence of the nematode C. elegans: a platform for investigating biology.</title>
        <authorList>
            <consortium name="The C. elegans sequencing consortium"/>
            <person name="Sulson J.E."/>
            <person name="Waterston R."/>
        </authorList>
    </citation>
    <scope>NUCLEOTIDE SEQUENCE [LARGE SCALE GENOMIC DNA]</scope>
    <source>
        <strain evidence="3 4">Bristol N2</strain>
    </source>
</reference>
<dbReference type="RefSeq" id="NP_001254249.1">
    <property type="nucleotide sequence ID" value="NM_001267320.1"/>
</dbReference>
<accession>B7WN75</accession>
<feature type="transmembrane region" description="Helical" evidence="2">
    <location>
        <begin position="105"/>
        <end position="127"/>
    </location>
</feature>
<evidence type="ECO:0000313" key="3">
    <source>
        <dbReference type="EMBL" id="CAT01105.1"/>
    </source>
</evidence>
<evidence type="ECO:0000313" key="5">
    <source>
        <dbReference type="WormBase" id="ZK673.1b"/>
    </source>
</evidence>
<dbReference type="Proteomes" id="UP000001940">
    <property type="component" value="Chromosome II"/>
</dbReference>
<sequence>MIRTQIAPNIPLCAQTPSILHYSSNFVQRPVDSVVVDPLLLQSNAWIAQPTAPTGKKTASAHRHSTTVPTKNNTVRRRVNSVRQHADHRPGTYTRARSVFPSKSVNILLVWLLASFVFYLGFFLFLAQ</sequence>
<keyword evidence="2" id="KW-1133">Transmembrane helix</keyword>
<dbReference type="CTD" id="174607"/>
<dbReference type="OrthoDB" id="5825018at2759"/>
<evidence type="ECO:0000256" key="2">
    <source>
        <dbReference type="SAM" id="Phobius"/>
    </source>
</evidence>